<dbReference type="RefSeq" id="WP_120627226.1">
    <property type="nucleotide sequence ID" value="NZ_RAWG01000143.1"/>
</dbReference>
<keyword evidence="2" id="KW-1185">Reference proteome</keyword>
<dbReference type="InterPro" id="IPR029040">
    <property type="entry name" value="RPABC4/Spt4"/>
</dbReference>
<dbReference type="OrthoDB" id="5522767at2"/>
<sequence>MSNDFQFDDDDFAKEAGAASGSRVFKEFECPGCDAHNPVDDTFTDGDELRCNYCGCEYLARINSEGRLKLKAV</sequence>
<evidence type="ECO:0000313" key="2">
    <source>
        <dbReference type="Proteomes" id="UP000273405"/>
    </source>
</evidence>
<evidence type="ECO:0000313" key="1">
    <source>
        <dbReference type="EMBL" id="RKH40055.1"/>
    </source>
</evidence>
<organism evidence="1 2">
    <name type="scientific">Corallococcus sicarius</name>
    <dbReference type="NCBI Taxonomy" id="2316726"/>
    <lineage>
        <taxon>Bacteria</taxon>
        <taxon>Pseudomonadati</taxon>
        <taxon>Myxococcota</taxon>
        <taxon>Myxococcia</taxon>
        <taxon>Myxococcales</taxon>
        <taxon>Cystobacterineae</taxon>
        <taxon>Myxococcaceae</taxon>
        <taxon>Corallococcus</taxon>
    </lineage>
</organism>
<dbReference type="AlphaFoldDB" id="A0A3A8NFS0"/>
<proteinExistence type="predicted"/>
<protein>
    <submittedName>
        <fullName evidence="1">Uncharacterized protein</fullName>
    </submittedName>
</protein>
<accession>A0A3A8NFS0</accession>
<gene>
    <name evidence="1" type="ORF">D7X12_21915</name>
</gene>
<reference evidence="2" key="1">
    <citation type="submission" date="2018-09" db="EMBL/GenBank/DDBJ databases">
        <authorList>
            <person name="Livingstone P.G."/>
            <person name="Whitworth D.E."/>
        </authorList>
    </citation>
    <scope>NUCLEOTIDE SEQUENCE [LARGE SCALE GENOMIC DNA]</scope>
    <source>
        <strain evidence="2">CA040B</strain>
    </source>
</reference>
<dbReference type="SUPFAM" id="SSF63393">
    <property type="entry name" value="RNA polymerase subunits"/>
    <property type="match status" value="1"/>
</dbReference>
<dbReference type="Proteomes" id="UP000273405">
    <property type="component" value="Unassembled WGS sequence"/>
</dbReference>
<comment type="caution">
    <text evidence="1">The sequence shown here is derived from an EMBL/GenBank/DDBJ whole genome shotgun (WGS) entry which is preliminary data.</text>
</comment>
<dbReference type="EMBL" id="RAWG01000143">
    <property type="protein sequence ID" value="RKH40055.1"/>
    <property type="molecule type" value="Genomic_DNA"/>
</dbReference>
<name>A0A3A8NFS0_9BACT</name>